<dbReference type="AlphaFoldDB" id="A0A550C282"/>
<evidence type="ECO:0008006" key="3">
    <source>
        <dbReference type="Google" id="ProtNLM"/>
    </source>
</evidence>
<evidence type="ECO:0000313" key="2">
    <source>
        <dbReference type="Proteomes" id="UP000320762"/>
    </source>
</evidence>
<dbReference type="SUPFAM" id="SSF52047">
    <property type="entry name" value="RNI-like"/>
    <property type="match status" value="1"/>
</dbReference>
<gene>
    <name evidence="1" type="ORF">BD626DRAFT_573166</name>
</gene>
<proteinExistence type="predicted"/>
<dbReference type="Proteomes" id="UP000320762">
    <property type="component" value="Unassembled WGS sequence"/>
</dbReference>
<sequence>MLLRDGNDDLSVIGLILPLKLEFGSGLEWPSVKLFMREAQSLVPLLQLMPADAWRMDRISERPFHVFGFTRPLTPLDWEPVLKRSVLVKYLEQYSYPISIQLGEGSMEAIRLCPPPSTLLPRLRRLITINPSRLDIFFDIPLVSSVTTLIVPGEWPSSVGFARVAAACPALECFCCSSYDRTPSWAPELANALAGWRALTGVSLSIGEHSLPLVLSSMAYLPMLSSLTLCRTSIDVSQGNLTLPPESFPSIQRLMLQGFKLSAASTILCSWSMRAIGMLTIEPASNGSPEDFLHTMRCIRDHCDPLELYELTVVYKKRIIGGWPLCLDYLTSLSCFANMEDVKISGPAESDIDDAACAQLAKWWPNLDTLSIGSHVRHLDRRPCTLTALTSLATNCPHLSRLTLPMTAVVVPPVDITAELVEIRHNSLAYLNVGDAPIDDPAAVALFLSAVVPNLVDVEYEGYDINDDDDDEAAEDGRAWETKERERKWATVSDLLPLMRKKEMQMWDLSRVYYGSLLPGFDHSLIQAEGESAL</sequence>
<accession>A0A550C282</accession>
<dbReference type="Gene3D" id="3.80.10.10">
    <property type="entry name" value="Ribonuclease Inhibitor"/>
    <property type="match status" value="1"/>
</dbReference>
<name>A0A550C282_9AGAR</name>
<dbReference type="EMBL" id="VDMD01000032">
    <property type="protein sequence ID" value="TRM58912.1"/>
    <property type="molecule type" value="Genomic_DNA"/>
</dbReference>
<evidence type="ECO:0000313" key="1">
    <source>
        <dbReference type="EMBL" id="TRM58912.1"/>
    </source>
</evidence>
<dbReference type="InterPro" id="IPR032675">
    <property type="entry name" value="LRR_dom_sf"/>
</dbReference>
<comment type="caution">
    <text evidence="1">The sequence shown here is derived from an EMBL/GenBank/DDBJ whole genome shotgun (WGS) entry which is preliminary data.</text>
</comment>
<protein>
    <recommendedName>
        <fullName evidence="3">F-box domain-containing protein</fullName>
    </recommendedName>
</protein>
<organism evidence="1 2">
    <name type="scientific">Schizophyllum amplum</name>
    <dbReference type="NCBI Taxonomy" id="97359"/>
    <lineage>
        <taxon>Eukaryota</taxon>
        <taxon>Fungi</taxon>
        <taxon>Dikarya</taxon>
        <taxon>Basidiomycota</taxon>
        <taxon>Agaricomycotina</taxon>
        <taxon>Agaricomycetes</taxon>
        <taxon>Agaricomycetidae</taxon>
        <taxon>Agaricales</taxon>
        <taxon>Schizophyllaceae</taxon>
        <taxon>Schizophyllum</taxon>
    </lineage>
</organism>
<reference evidence="1 2" key="1">
    <citation type="journal article" date="2019" name="New Phytol.">
        <title>Comparative genomics reveals unique wood-decay strategies and fruiting body development in the Schizophyllaceae.</title>
        <authorList>
            <person name="Almasi E."/>
            <person name="Sahu N."/>
            <person name="Krizsan K."/>
            <person name="Balint B."/>
            <person name="Kovacs G.M."/>
            <person name="Kiss B."/>
            <person name="Cseklye J."/>
            <person name="Drula E."/>
            <person name="Henrissat B."/>
            <person name="Nagy I."/>
            <person name="Chovatia M."/>
            <person name="Adam C."/>
            <person name="LaButti K."/>
            <person name="Lipzen A."/>
            <person name="Riley R."/>
            <person name="Grigoriev I.V."/>
            <person name="Nagy L.G."/>
        </authorList>
    </citation>
    <scope>NUCLEOTIDE SEQUENCE [LARGE SCALE GENOMIC DNA]</scope>
    <source>
        <strain evidence="1 2">NL-1724</strain>
    </source>
</reference>
<keyword evidence="2" id="KW-1185">Reference proteome</keyword>
<dbReference type="OrthoDB" id="3543113at2759"/>